<evidence type="ECO:0008006" key="3">
    <source>
        <dbReference type="Google" id="ProtNLM"/>
    </source>
</evidence>
<sequence length="97" mass="11291">MPLPGLTRADMLDCLHAQFRDGKLVTGIDATYWSYMSVGLDWLVMPLNWSWARPFWLWAYRQFCRLRPTLARIIPMPGADSDTICESDRCAPKKKRN</sequence>
<dbReference type="EMBL" id="BMFF01000009">
    <property type="protein sequence ID" value="GGD11099.1"/>
    <property type="molecule type" value="Genomic_DNA"/>
</dbReference>
<evidence type="ECO:0000313" key="2">
    <source>
        <dbReference type="Proteomes" id="UP000638188"/>
    </source>
</evidence>
<dbReference type="InterPro" id="IPR007263">
    <property type="entry name" value="DCC1-like"/>
</dbReference>
<proteinExistence type="predicted"/>
<accession>A0ABQ1Q256</accession>
<protein>
    <recommendedName>
        <fullName evidence="3">DUF393 domain-containing protein</fullName>
    </recommendedName>
</protein>
<keyword evidence="2" id="KW-1185">Reference proteome</keyword>
<reference evidence="2" key="1">
    <citation type="journal article" date="2019" name="Int. J. Syst. Evol. Microbiol.">
        <title>The Global Catalogue of Microorganisms (GCM) 10K type strain sequencing project: providing services to taxonomists for standard genome sequencing and annotation.</title>
        <authorList>
            <consortium name="The Broad Institute Genomics Platform"/>
            <consortium name="The Broad Institute Genome Sequencing Center for Infectious Disease"/>
            <person name="Wu L."/>
            <person name="Ma J."/>
        </authorList>
    </citation>
    <scope>NUCLEOTIDE SEQUENCE [LARGE SCALE GENOMIC DNA]</scope>
    <source>
        <strain evidence="2">CGMCC 1.12482</strain>
    </source>
</reference>
<name>A0ABQ1Q256_9GAMM</name>
<dbReference type="Pfam" id="PF04134">
    <property type="entry name" value="DCC1-like"/>
    <property type="match status" value="1"/>
</dbReference>
<evidence type="ECO:0000313" key="1">
    <source>
        <dbReference type="EMBL" id="GGD11099.1"/>
    </source>
</evidence>
<dbReference type="Proteomes" id="UP000638188">
    <property type="component" value="Unassembled WGS sequence"/>
</dbReference>
<organism evidence="1 2">
    <name type="scientific">Halopseudomonas salina</name>
    <dbReference type="NCBI Taxonomy" id="1323744"/>
    <lineage>
        <taxon>Bacteria</taxon>
        <taxon>Pseudomonadati</taxon>
        <taxon>Pseudomonadota</taxon>
        <taxon>Gammaproteobacteria</taxon>
        <taxon>Pseudomonadales</taxon>
        <taxon>Pseudomonadaceae</taxon>
        <taxon>Halopseudomonas</taxon>
    </lineage>
</organism>
<gene>
    <name evidence="1" type="ORF">GCM10007418_32630</name>
</gene>
<comment type="caution">
    <text evidence="1">The sequence shown here is derived from an EMBL/GenBank/DDBJ whole genome shotgun (WGS) entry which is preliminary data.</text>
</comment>